<feature type="region of interest" description="Disordered" evidence="1">
    <location>
        <begin position="1"/>
        <end position="195"/>
    </location>
</feature>
<keyword evidence="3" id="KW-1185">Reference proteome</keyword>
<feature type="compositionally biased region" description="Low complexity" evidence="1">
    <location>
        <begin position="100"/>
        <end position="112"/>
    </location>
</feature>
<reference evidence="2" key="1">
    <citation type="submission" date="2023-10" db="EMBL/GenBank/DDBJ databases">
        <title>Genome assembly of Pristionchus species.</title>
        <authorList>
            <person name="Yoshida K."/>
            <person name="Sommer R.J."/>
        </authorList>
    </citation>
    <scope>NUCLEOTIDE SEQUENCE</scope>
    <source>
        <strain evidence="2">RS5133</strain>
    </source>
</reference>
<gene>
    <name evidence="2" type="ORF">PFISCL1PPCAC_13710</name>
</gene>
<proteinExistence type="predicted"/>
<comment type="caution">
    <text evidence="2">The sequence shown here is derived from an EMBL/GenBank/DDBJ whole genome shotgun (WGS) entry which is preliminary data.</text>
</comment>
<dbReference type="EMBL" id="BTSY01000004">
    <property type="protein sequence ID" value="GMT22413.1"/>
    <property type="molecule type" value="Genomic_DNA"/>
</dbReference>
<feature type="compositionally biased region" description="Low complexity" evidence="1">
    <location>
        <begin position="138"/>
        <end position="147"/>
    </location>
</feature>
<accession>A0AAV5VSI5</accession>
<feature type="compositionally biased region" description="Low complexity" evidence="1">
    <location>
        <begin position="65"/>
        <end position="75"/>
    </location>
</feature>
<sequence>PGPFLEVRSQSLVVQSQMSSSSSSSSTFNSEISGVDGASSSSSCSLQQKLKSAAAAGTTDPYEVSLSSFGSSVQSEQPHLFNEARKRRLEDDPCSNEDMAGASGSEAGSEAGFGSGSPRAALRNRCHTAPEPRQLNRSQLGLSGSLEENGEGMADPEELREMPEEEEKRSTNDEKEKEEESDKEDGEFSEHVITL</sequence>
<dbReference type="AlphaFoldDB" id="A0AAV5VSI5"/>
<organism evidence="2 3">
    <name type="scientific">Pristionchus fissidentatus</name>
    <dbReference type="NCBI Taxonomy" id="1538716"/>
    <lineage>
        <taxon>Eukaryota</taxon>
        <taxon>Metazoa</taxon>
        <taxon>Ecdysozoa</taxon>
        <taxon>Nematoda</taxon>
        <taxon>Chromadorea</taxon>
        <taxon>Rhabditida</taxon>
        <taxon>Rhabditina</taxon>
        <taxon>Diplogasteromorpha</taxon>
        <taxon>Diplogasteroidea</taxon>
        <taxon>Neodiplogasteridae</taxon>
        <taxon>Pristionchus</taxon>
    </lineage>
</organism>
<evidence type="ECO:0000313" key="3">
    <source>
        <dbReference type="Proteomes" id="UP001432322"/>
    </source>
</evidence>
<protein>
    <submittedName>
        <fullName evidence="2">Uncharacterized protein</fullName>
    </submittedName>
</protein>
<dbReference type="Proteomes" id="UP001432322">
    <property type="component" value="Unassembled WGS sequence"/>
</dbReference>
<feature type="non-terminal residue" evidence="2">
    <location>
        <position position="1"/>
    </location>
</feature>
<name>A0AAV5VSI5_9BILA</name>
<feature type="compositionally biased region" description="Basic and acidic residues" evidence="1">
    <location>
        <begin position="82"/>
        <end position="91"/>
    </location>
</feature>
<feature type="compositionally biased region" description="Low complexity" evidence="1">
    <location>
        <begin position="7"/>
        <end position="52"/>
    </location>
</feature>
<evidence type="ECO:0000256" key="1">
    <source>
        <dbReference type="SAM" id="MobiDB-lite"/>
    </source>
</evidence>
<feature type="compositionally biased region" description="Basic and acidic residues" evidence="1">
    <location>
        <begin position="157"/>
        <end position="195"/>
    </location>
</feature>
<evidence type="ECO:0000313" key="2">
    <source>
        <dbReference type="EMBL" id="GMT22413.1"/>
    </source>
</evidence>